<keyword evidence="6 12" id="KW-0808">Transferase</keyword>
<evidence type="ECO:0000256" key="3">
    <source>
        <dbReference type="ARBA" id="ARBA00012748"/>
    </source>
</evidence>
<comment type="similarity">
    <text evidence="2">Belongs to the class-II pyridoxal-phosphate-dependent aminotransferase family. Histidinol-phosphate aminotransferase subfamily.</text>
</comment>
<sequence length="341" mass="36635">MNVHGGSDAGPTPAHDFSSNASPLGPPPELLRAVLAADRSRYPDPAYTALREHLGADLAVAAERVLPCSGGAEAIRRLSLAALLSGIREVWVPQPGFGDYAAAAQALGLNLQRYRSVAELCSGLGPARALVWVCEPCNPSGSSLSAADWQDLSLALERSAAVLAIDLAYDSLRLDSHSALPAALQQRAWRLHCPNKVLGLTGVRAACLLAPQASGALLLHAQALAPSWVLSSEGCELLRAWRSRESAEYLRQVQETLRGWRDTQRLLLADLGWQQQGSCSNFWLARPPAAVQVSDLLPALRRRGIKLRDASSFGLLGWLRLSTQNKASQAALKQALEELQR</sequence>
<evidence type="ECO:0000256" key="9">
    <source>
        <dbReference type="ARBA" id="ARBA00047481"/>
    </source>
</evidence>
<comment type="pathway">
    <text evidence="1">Amino-acid biosynthesis; L-histidine biosynthesis; L-histidine from 5-phospho-alpha-D-ribose 1-diphosphate: step 7/9.</text>
</comment>
<evidence type="ECO:0000256" key="10">
    <source>
        <dbReference type="SAM" id="MobiDB-lite"/>
    </source>
</evidence>
<evidence type="ECO:0000256" key="1">
    <source>
        <dbReference type="ARBA" id="ARBA00005011"/>
    </source>
</evidence>
<evidence type="ECO:0000256" key="6">
    <source>
        <dbReference type="ARBA" id="ARBA00022679"/>
    </source>
</evidence>
<evidence type="ECO:0000256" key="7">
    <source>
        <dbReference type="ARBA" id="ARBA00022898"/>
    </source>
</evidence>
<dbReference type="Pfam" id="PF00155">
    <property type="entry name" value="Aminotran_1_2"/>
    <property type="match status" value="1"/>
</dbReference>
<comment type="caution">
    <text evidence="12">The sequence shown here is derived from an EMBL/GenBank/DDBJ whole genome shotgun (WGS) entry which is preliminary data.</text>
</comment>
<proteinExistence type="inferred from homology"/>
<organism evidence="12 13">
    <name type="scientific">Roseateles oligotrophus</name>
    <dbReference type="NCBI Taxonomy" id="1769250"/>
    <lineage>
        <taxon>Bacteria</taxon>
        <taxon>Pseudomonadati</taxon>
        <taxon>Pseudomonadota</taxon>
        <taxon>Betaproteobacteria</taxon>
        <taxon>Burkholderiales</taxon>
        <taxon>Sphaerotilaceae</taxon>
        <taxon>Roseateles</taxon>
    </lineage>
</organism>
<feature type="region of interest" description="Disordered" evidence="10">
    <location>
        <begin position="1"/>
        <end position="24"/>
    </location>
</feature>
<evidence type="ECO:0000256" key="5">
    <source>
        <dbReference type="ARBA" id="ARBA00022605"/>
    </source>
</evidence>
<name>A0A840LHW5_9BURK</name>
<keyword evidence="4 12" id="KW-0032">Aminotransferase</keyword>
<evidence type="ECO:0000256" key="2">
    <source>
        <dbReference type="ARBA" id="ARBA00007970"/>
    </source>
</evidence>
<evidence type="ECO:0000313" key="13">
    <source>
        <dbReference type="Proteomes" id="UP000562027"/>
    </source>
</evidence>
<dbReference type="SUPFAM" id="SSF53383">
    <property type="entry name" value="PLP-dependent transferases"/>
    <property type="match status" value="1"/>
</dbReference>
<evidence type="ECO:0000256" key="4">
    <source>
        <dbReference type="ARBA" id="ARBA00022576"/>
    </source>
</evidence>
<dbReference type="PANTHER" id="PTHR43643:SF6">
    <property type="entry name" value="HISTIDINOL-PHOSPHATE AMINOTRANSFERASE"/>
    <property type="match status" value="1"/>
</dbReference>
<dbReference type="GO" id="GO:0000105">
    <property type="term" value="P:L-histidine biosynthetic process"/>
    <property type="evidence" value="ECO:0007669"/>
    <property type="project" value="UniProtKB-KW"/>
</dbReference>
<protein>
    <recommendedName>
        <fullName evidence="3">histidinol-phosphate transaminase</fullName>
        <ecNumber evidence="3">2.6.1.9</ecNumber>
    </recommendedName>
</protein>
<reference evidence="12 13" key="1">
    <citation type="submission" date="2020-08" db="EMBL/GenBank/DDBJ databases">
        <title>Functional genomics of gut bacteria from endangered species of beetles.</title>
        <authorList>
            <person name="Carlos-Shanley C."/>
        </authorList>
    </citation>
    <scope>NUCLEOTIDE SEQUENCE [LARGE SCALE GENOMIC DNA]</scope>
    <source>
        <strain evidence="12 13">S00239</strain>
    </source>
</reference>
<dbReference type="EC" id="2.6.1.9" evidence="3"/>
<dbReference type="GO" id="GO:0030170">
    <property type="term" value="F:pyridoxal phosphate binding"/>
    <property type="evidence" value="ECO:0007669"/>
    <property type="project" value="InterPro"/>
</dbReference>
<dbReference type="GO" id="GO:0004400">
    <property type="term" value="F:histidinol-phosphate transaminase activity"/>
    <property type="evidence" value="ECO:0007669"/>
    <property type="project" value="UniProtKB-EC"/>
</dbReference>
<dbReference type="Proteomes" id="UP000562027">
    <property type="component" value="Unassembled WGS sequence"/>
</dbReference>
<feature type="domain" description="Aminotransferase class I/classII large" evidence="11">
    <location>
        <begin position="16"/>
        <end position="338"/>
    </location>
</feature>
<dbReference type="Gene3D" id="3.40.640.10">
    <property type="entry name" value="Type I PLP-dependent aspartate aminotransferase-like (Major domain)"/>
    <property type="match status" value="1"/>
</dbReference>
<keyword evidence="13" id="KW-1185">Reference proteome</keyword>
<keyword evidence="7" id="KW-0663">Pyridoxal phosphate</keyword>
<dbReference type="InterPro" id="IPR015424">
    <property type="entry name" value="PyrdxlP-dep_Trfase"/>
</dbReference>
<dbReference type="CDD" id="cd00609">
    <property type="entry name" value="AAT_like"/>
    <property type="match status" value="1"/>
</dbReference>
<keyword evidence="8" id="KW-0368">Histidine biosynthesis</keyword>
<dbReference type="InterPro" id="IPR015422">
    <property type="entry name" value="PyrdxlP-dep_Trfase_small"/>
</dbReference>
<dbReference type="InterPro" id="IPR050106">
    <property type="entry name" value="HistidinolP_aminotransfase"/>
</dbReference>
<dbReference type="InterPro" id="IPR015421">
    <property type="entry name" value="PyrdxlP-dep_Trfase_major"/>
</dbReference>
<accession>A0A840LHW5</accession>
<comment type="catalytic activity">
    <reaction evidence="9">
        <text>L-histidinol phosphate + 2-oxoglutarate = 3-(imidazol-4-yl)-2-oxopropyl phosphate + L-glutamate</text>
        <dbReference type="Rhea" id="RHEA:23744"/>
        <dbReference type="ChEBI" id="CHEBI:16810"/>
        <dbReference type="ChEBI" id="CHEBI:29985"/>
        <dbReference type="ChEBI" id="CHEBI:57766"/>
        <dbReference type="ChEBI" id="CHEBI:57980"/>
        <dbReference type="EC" id="2.6.1.9"/>
    </reaction>
</comment>
<evidence type="ECO:0000259" key="11">
    <source>
        <dbReference type="Pfam" id="PF00155"/>
    </source>
</evidence>
<evidence type="ECO:0000256" key="8">
    <source>
        <dbReference type="ARBA" id="ARBA00023102"/>
    </source>
</evidence>
<dbReference type="RefSeq" id="WP_184304054.1">
    <property type="nucleotide sequence ID" value="NZ_JACHLP010000011.1"/>
</dbReference>
<dbReference type="Gene3D" id="3.90.1150.10">
    <property type="entry name" value="Aspartate Aminotransferase, domain 1"/>
    <property type="match status" value="1"/>
</dbReference>
<dbReference type="PANTHER" id="PTHR43643">
    <property type="entry name" value="HISTIDINOL-PHOSPHATE AMINOTRANSFERASE 2"/>
    <property type="match status" value="1"/>
</dbReference>
<evidence type="ECO:0000313" key="12">
    <source>
        <dbReference type="EMBL" id="MBB4845788.1"/>
    </source>
</evidence>
<dbReference type="EMBL" id="JACHLP010000011">
    <property type="protein sequence ID" value="MBB4845788.1"/>
    <property type="molecule type" value="Genomic_DNA"/>
</dbReference>
<keyword evidence="5" id="KW-0028">Amino-acid biosynthesis</keyword>
<dbReference type="InterPro" id="IPR004839">
    <property type="entry name" value="Aminotransferase_I/II_large"/>
</dbReference>
<dbReference type="AlphaFoldDB" id="A0A840LHW5"/>
<gene>
    <name evidence="12" type="ORF">HNP55_004340</name>
</gene>